<dbReference type="SMART" id="SM01323">
    <property type="entry name" value="YajC"/>
    <property type="match status" value="1"/>
</dbReference>
<dbReference type="RefSeq" id="WP_188498388.1">
    <property type="nucleotide sequence ID" value="NZ_BMFV01000028.1"/>
</dbReference>
<evidence type="ECO:0000256" key="2">
    <source>
        <dbReference type="ARBA" id="ARBA00006742"/>
    </source>
</evidence>
<sequence length="108" mass="12148">MGGAGSIIMLVIFFAIFYFLLIRPQQKRQKKTQEMQSSLEKGDKITTIGGLHGIVDVIEDGQVTIKCNGNTKLTFDRNAIREIVQKKVNPHEKDAVVEKETEEAKQES</sequence>
<keyword evidence="5 10" id="KW-0812">Transmembrane</keyword>
<evidence type="ECO:0000256" key="4">
    <source>
        <dbReference type="ARBA" id="ARBA00022475"/>
    </source>
</evidence>
<organism evidence="11 12">
    <name type="scientific">Pullulanibacillus pueri</name>
    <dbReference type="NCBI Taxonomy" id="1437324"/>
    <lineage>
        <taxon>Bacteria</taxon>
        <taxon>Bacillati</taxon>
        <taxon>Bacillota</taxon>
        <taxon>Bacilli</taxon>
        <taxon>Bacillales</taxon>
        <taxon>Sporolactobacillaceae</taxon>
        <taxon>Pullulanibacillus</taxon>
    </lineage>
</organism>
<evidence type="ECO:0000256" key="3">
    <source>
        <dbReference type="ARBA" id="ARBA00022448"/>
    </source>
</evidence>
<comment type="similarity">
    <text evidence="2">Belongs to the YajC family.</text>
</comment>
<keyword evidence="6" id="KW-0653">Protein transport</keyword>
<evidence type="ECO:0000256" key="5">
    <source>
        <dbReference type="ARBA" id="ARBA00022692"/>
    </source>
</evidence>
<keyword evidence="9 10" id="KW-0472">Membrane</keyword>
<evidence type="ECO:0000256" key="10">
    <source>
        <dbReference type="SAM" id="Phobius"/>
    </source>
</evidence>
<dbReference type="EMBL" id="BMFV01000028">
    <property type="protein sequence ID" value="GGH85790.1"/>
    <property type="molecule type" value="Genomic_DNA"/>
</dbReference>
<keyword evidence="12" id="KW-1185">Reference proteome</keyword>
<keyword evidence="4" id="KW-1003">Cell membrane</keyword>
<feature type="transmembrane region" description="Helical" evidence="10">
    <location>
        <begin position="6"/>
        <end position="22"/>
    </location>
</feature>
<dbReference type="Pfam" id="PF02699">
    <property type="entry name" value="YajC"/>
    <property type="match status" value="1"/>
</dbReference>
<dbReference type="Proteomes" id="UP000656813">
    <property type="component" value="Unassembled WGS sequence"/>
</dbReference>
<evidence type="ECO:0000313" key="12">
    <source>
        <dbReference type="Proteomes" id="UP000656813"/>
    </source>
</evidence>
<evidence type="ECO:0000256" key="8">
    <source>
        <dbReference type="ARBA" id="ARBA00023010"/>
    </source>
</evidence>
<evidence type="ECO:0000313" key="11">
    <source>
        <dbReference type="EMBL" id="GGH85790.1"/>
    </source>
</evidence>
<dbReference type="PRINTS" id="PR01853">
    <property type="entry name" value="YAJCTRNLCASE"/>
</dbReference>
<accession>A0A8J3ENW8</accession>
<dbReference type="NCBIfam" id="TIGR00739">
    <property type="entry name" value="yajC"/>
    <property type="match status" value="1"/>
</dbReference>
<evidence type="ECO:0000256" key="9">
    <source>
        <dbReference type="ARBA" id="ARBA00023136"/>
    </source>
</evidence>
<dbReference type="GO" id="GO:0005886">
    <property type="term" value="C:plasma membrane"/>
    <property type="evidence" value="ECO:0007669"/>
    <property type="project" value="UniProtKB-SubCell"/>
</dbReference>
<protein>
    <submittedName>
        <fullName evidence="11">Preprotein translocase subunit YajC</fullName>
    </submittedName>
</protein>
<dbReference type="AlphaFoldDB" id="A0A8J3ENW8"/>
<gene>
    <name evidence="11" type="ORF">GCM10007096_32000</name>
</gene>
<evidence type="ECO:0000256" key="7">
    <source>
        <dbReference type="ARBA" id="ARBA00022989"/>
    </source>
</evidence>
<comment type="caution">
    <text evidence="11">The sequence shown here is derived from an EMBL/GenBank/DDBJ whole genome shotgun (WGS) entry which is preliminary data.</text>
</comment>
<keyword evidence="8" id="KW-0811">Translocation</keyword>
<name>A0A8J3ENW8_9BACL</name>
<keyword evidence="3" id="KW-0813">Transport</keyword>
<reference evidence="11" key="2">
    <citation type="submission" date="2020-09" db="EMBL/GenBank/DDBJ databases">
        <authorList>
            <person name="Sun Q."/>
            <person name="Zhou Y."/>
        </authorList>
    </citation>
    <scope>NUCLEOTIDE SEQUENCE</scope>
    <source>
        <strain evidence="11">CGMCC 1.12777</strain>
    </source>
</reference>
<comment type="subcellular location">
    <subcellularLocation>
        <location evidence="1">Cell membrane</location>
        <topology evidence="1">Single-pass membrane protein</topology>
    </subcellularLocation>
</comment>
<proteinExistence type="inferred from homology"/>
<evidence type="ECO:0000256" key="6">
    <source>
        <dbReference type="ARBA" id="ARBA00022927"/>
    </source>
</evidence>
<keyword evidence="7 10" id="KW-1133">Transmembrane helix</keyword>
<evidence type="ECO:0000256" key="1">
    <source>
        <dbReference type="ARBA" id="ARBA00004162"/>
    </source>
</evidence>
<dbReference type="PANTHER" id="PTHR33909">
    <property type="entry name" value="SEC TRANSLOCON ACCESSORY COMPLEX SUBUNIT YAJC"/>
    <property type="match status" value="1"/>
</dbReference>
<reference evidence="11" key="1">
    <citation type="journal article" date="2014" name="Int. J. Syst. Evol. Microbiol.">
        <title>Complete genome sequence of Corynebacterium casei LMG S-19264T (=DSM 44701T), isolated from a smear-ripened cheese.</title>
        <authorList>
            <consortium name="US DOE Joint Genome Institute (JGI-PGF)"/>
            <person name="Walter F."/>
            <person name="Albersmeier A."/>
            <person name="Kalinowski J."/>
            <person name="Ruckert C."/>
        </authorList>
    </citation>
    <scope>NUCLEOTIDE SEQUENCE</scope>
    <source>
        <strain evidence="11">CGMCC 1.12777</strain>
    </source>
</reference>
<dbReference type="PANTHER" id="PTHR33909:SF1">
    <property type="entry name" value="SEC TRANSLOCON ACCESSORY COMPLEX SUBUNIT YAJC"/>
    <property type="match status" value="1"/>
</dbReference>
<dbReference type="GO" id="GO:0015031">
    <property type="term" value="P:protein transport"/>
    <property type="evidence" value="ECO:0007669"/>
    <property type="project" value="UniProtKB-KW"/>
</dbReference>
<dbReference type="InterPro" id="IPR003849">
    <property type="entry name" value="Preprotein_translocase_YajC"/>
</dbReference>